<dbReference type="RefSeq" id="WP_088531951.1">
    <property type="nucleotide sequence ID" value="NZ_CP021646.1"/>
</dbReference>
<evidence type="ECO:0000313" key="6">
    <source>
        <dbReference type="EMBL" id="AXR03576.1"/>
    </source>
</evidence>
<feature type="DNA-binding region" description="OmpR/PhoB-type" evidence="3">
    <location>
        <begin position="124"/>
        <end position="223"/>
    </location>
</feature>
<evidence type="ECO:0000313" key="7">
    <source>
        <dbReference type="Proteomes" id="UP000258102"/>
    </source>
</evidence>
<dbReference type="GO" id="GO:0000156">
    <property type="term" value="F:phosphorelay response regulator activity"/>
    <property type="evidence" value="ECO:0007669"/>
    <property type="project" value="TreeGrafter"/>
</dbReference>
<reference evidence="6 7" key="1">
    <citation type="submission" date="2018-08" db="EMBL/GenBank/DDBJ databases">
        <title>Whole Genome Sequences of Two Pseudoalteromonas piscicida Strains, DE1-A and DE2-A, which Exhibit Strong Antibacterial Activity against Vibrio vulnificus.</title>
        <authorList>
            <person name="Richards G.P."/>
            <person name="Needleman D.S."/>
            <person name="Watson M.A."/>
            <person name="Polson S.W."/>
        </authorList>
    </citation>
    <scope>NUCLEOTIDE SEQUENCE [LARGE SCALE GENOMIC DNA]</scope>
    <source>
        <strain evidence="6 7">DE2-A</strain>
    </source>
</reference>
<name>A0AAD0W5G5_PSEO7</name>
<feature type="modified residue" description="4-aspartylphosphate" evidence="2">
    <location>
        <position position="53"/>
    </location>
</feature>
<dbReference type="InterPro" id="IPR036388">
    <property type="entry name" value="WH-like_DNA-bd_sf"/>
</dbReference>
<dbReference type="InterPro" id="IPR039420">
    <property type="entry name" value="WalR-like"/>
</dbReference>
<gene>
    <name evidence="6" type="ORF">D0511_16935</name>
</gene>
<evidence type="ECO:0000259" key="4">
    <source>
        <dbReference type="PROSITE" id="PS50110"/>
    </source>
</evidence>
<dbReference type="InterPro" id="IPR001867">
    <property type="entry name" value="OmpR/PhoB-type_DNA-bd"/>
</dbReference>
<organism evidence="6 7">
    <name type="scientific">Pseudoalteromonas piscicida</name>
    <dbReference type="NCBI Taxonomy" id="43662"/>
    <lineage>
        <taxon>Bacteria</taxon>
        <taxon>Pseudomonadati</taxon>
        <taxon>Pseudomonadota</taxon>
        <taxon>Gammaproteobacteria</taxon>
        <taxon>Alteromonadales</taxon>
        <taxon>Pseudoalteromonadaceae</taxon>
        <taxon>Pseudoalteromonas</taxon>
    </lineage>
</organism>
<feature type="domain" description="Response regulatory" evidence="4">
    <location>
        <begin position="4"/>
        <end position="117"/>
    </location>
</feature>
<keyword evidence="2" id="KW-0597">Phosphoprotein</keyword>
<dbReference type="PROSITE" id="PS50110">
    <property type="entry name" value="RESPONSE_REGULATORY"/>
    <property type="match status" value="1"/>
</dbReference>
<protein>
    <submittedName>
        <fullName evidence="6">DNA-binding response regulator</fullName>
    </submittedName>
</protein>
<dbReference type="GO" id="GO:0005829">
    <property type="term" value="C:cytosol"/>
    <property type="evidence" value="ECO:0007669"/>
    <property type="project" value="TreeGrafter"/>
</dbReference>
<dbReference type="GO" id="GO:0032993">
    <property type="term" value="C:protein-DNA complex"/>
    <property type="evidence" value="ECO:0007669"/>
    <property type="project" value="TreeGrafter"/>
</dbReference>
<dbReference type="Pfam" id="PF00486">
    <property type="entry name" value="Trans_reg_C"/>
    <property type="match status" value="1"/>
</dbReference>
<dbReference type="GO" id="GO:0006355">
    <property type="term" value="P:regulation of DNA-templated transcription"/>
    <property type="evidence" value="ECO:0007669"/>
    <property type="project" value="InterPro"/>
</dbReference>
<dbReference type="CDD" id="cd00383">
    <property type="entry name" value="trans_reg_C"/>
    <property type="match status" value="1"/>
</dbReference>
<dbReference type="InterPro" id="IPR001789">
    <property type="entry name" value="Sig_transdc_resp-reg_receiver"/>
</dbReference>
<keyword evidence="1 3" id="KW-0238">DNA-binding</keyword>
<evidence type="ECO:0000256" key="2">
    <source>
        <dbReference type="PROSITE-ProRule" id="PRU00169"/>
    </source>
</evidence>
<dbReference type="PANTHER" id="PTHR48111">
    <property type="entry name" value="REGULATOR OF RPOS"/>
    <property type="match status" value="1"/>
</dbReference>
<evidence type="ECO:0000259" key="5">
    <source>
        <dbReference type="PROSITE" id="PS51755"/>
    </source>
</evidence>
<dbReference type="EMBL" id="CP031761">
    <property type="protein sequence ID" value="AXR03576.1"/>
    <property type="molecule type" value="Genomic_DNA"/>
</dbReference>
<dbReference type="Proteomes" id="UP000258102">
    <property type="component" value="Chromosome 1"/>
</dbReference>
<dbReference type="GO" id="GO:0000976">
    <property type="term" value="F:transcription cis-regulatory region binding"/>
    <property type="evidence" value="ECO:0007669"/>
    <property type="project" value="TreeGrafter"/>
</dbReference>
<proteinExistence type="predicted"/>
<dbReference type="SMART" id="SM00862">
    <property type="entry name" value="Trans_reg_C"/>
    <property type="match status" value="1"/>
</dbReference>
<dbReference type="Pfam" id="PF00072">
    <property type="entry name" value="Response_reg"/>
    <property type="match status" value="1"/>
</dbReference>
<accession>A0AAD0W5G5</accession>
<dbReference type="SUPFAM" id="SSF52172">
    <property type="entry name" value="CheY-like"/>
    <property type="match status" value="1"/>
</dbReference>
<evidence type="ECO:0000256" key="3">
    <source>
        <dbReference type="PROSITE-ProRule" id="PRU01091"/>
    </source>
</evidence>
<dbReference type="PROSITE" id="PS51755">
    <property type="entry name" value="OMPR_PHOB"/>
    <property type="match status" value="1"/>
</dbReference>
<sequence>MRQNILLIEDDKELADLISRFLDQNGFEVLKLTSIREFKVTSSTLHPALVICDIMLPDGDGFKLFPLLKKHFSCPIFFLTALDSDHSQIKGLNLGADDYLIKPIRPELLLARINSALRLKGVGSVVKVLGPLTLDTAQRRLHLNHLSLHLNDDETHLFELFFQAYPTPLSRENLFREIIGREYDGLDRAADLKVSRLRKKIRTHGLKGLDIISIRGEGYLIQIPTVPHA</sequence>
<dbReference type="Gene3D" id="1.10.10.10">
    <property type="entry name" value="Winged helix-like DNA-binding domain superfamily/Winged helix DNA-binding domain"/>
    <property type="match status" value="1"/>
</dbReference>
<feature type="domain" description="OmpR/PhoB-type" evidence="5">
    <location>
        <begin position="124"/>
        <end position="223"/>
    </location>
</feature>
<dbReference type="Gene3D" id="3.40.50.2300">
    <property type="match status" value="1"/>
</dbReference>
<dbReference type="Gene3D" id="6.10.250.690">
    <property type="match status" value="1"/>
</dbReference>
<dbReference type="SMART" id="SM00448">
    <property type="entry name" value="REC"/>
    <property type="match status" value="1"/>
</dbReference>
<evidence type="ECO:0000256" key="1">
    <source>
        <dbReference type="ARBA" id="ARBA00023125"/>
    </source>
</evidence>
<dbReference type="KEGG" id="ppis:B1L02_16860"/>
<dbReference type="AlphaFoldDB" id="A0AAD0W5G5"/>
<dbReference type="InterPro" id="IPR011006">
    <property type="entry name" value="CheY-like_superfamily"/>
</dbReference>
<dbReference type="PANTHER" id="PTHR48111:SF47">
    <property type="entry name" value="TRANSCRIPTIONAL REGULATORY PROTEIN RSTA"/>
    <property type="match status" value="1"/>
</dbReference>